<dbReference type="PANTHER" id="PTHR31350:SF27">
    <property type="entry name" value="HEMIMETHYLATED DNA-BINDING DOMAIN-CONTAINING PROTEIN"/>
    <property type="match status" value="1"/>
</dbReference>
<dbReference type="InterPro" id="IPR036623">
    <property type="entry name" value="Hemimethylated_DNA-bd_sf"/>
</dbReference>
<evidence type="ECO:0000313" key="2">
    <source>
        <dbReference type="EMBL" id="KAK3054864.1"/>
    </source>
</evidence>
<dbReference type="InterPro" id="IPR011722">
    <property type="entry name" value="Hemimethylated_DNA-bd_dom"/>
</dbReference>
<proteinExistence type="predicted"/>
<dbReference type="PANTHER" id="PTHR31350">
    <property type="entry name" value="SI:DKEY-261L7.2"/>
    <property type="match status" value="1"/>
</dbReference>
<dbReference type="InterPro" id="IPR001810">
    <property type="entry name" value="F-box_dom"/>
</dbReference>
<reference evidence="2" key="1">
    <citation type="submission" date="2023-04" db="EMBL/GenBank/DDBJ databases">
        <title>Black Yeasts Isolated from many extreme environments.</title>
        <authorList>
            <person name="Coleine C."/>
            <person name="Stajich J.E."/>
            <person name="Selbmann L."/>
        </authorList>
    </citation>
    <scope>NUCLEOTIDE SEQUENCE</scope>
    <source>
        <strain evidence="2">CCFEE 5312</strain>
    </source>
</reference>
<keyword evidence="3" id="KW-1185">Reference proteome</keyword>
<dbReference type="AlphaFoldDB" id="A0AAJ0DRJ2"/>
<gene>
    <name evidence="2" type="ORF">LTR09_004022</name>
</gene>
<name>A0AAJ0DRJ2_9PEZI</name>
<comment type="caution">
    <text evidence="2">The sequence shown here is derived from an EMBL/GenBank/DDBJ whole genome shotgun (WGS) entry which is preliminary data.</text>
</comment>
<sequence length="588" mass="68234">MENSPFHQLPDELLEAIIWLLPPAETLAFGATSRRGNKIAYEDLVWRAHCVNGWRYWESSHELEGKLKQPAAATLWRQLYIKREHFDRKALATFNELLKTQQHRIQRTEDISGLGYDAKDLLLSLRNETPDDAEDVLARRWYADAVLGQIHRKTALEKWTRIHKRQMVRLEEVLGAYDMFILGGNKGDLNDIDQEFDRLAEGVRQEYEGFDGMSIRDKATRVAQYLKMRQLVDNKDVENYHALRNNFLSMALFDDVHTSLPLQSVAIYCAVARRLGVNAKPSNYPEHVHAVIEAPLDVTLDGRERAATQDQEPEFMFMDPWRQSEEVPQDQLTLRLTQMGVPQAQHANHLGPGSNLAIILRAGRNIMYSVQQARDRQRGNPRESSRPDTEAAWYSMLWSMMILGDPDPAAALHRRRQCLPYIAEHFQQHFPEDLGFVEKIIGPMFDGERESHVLMHVFTSNRAGDRNAKAPNRRDSEEKQAQCKIGHYFQHKRFGYEGIVVGWDHKCTADPRWIHQMRVDDLPGGREQPFYNVIADDRSARYVAEENIQRLYMRPPENLMQLAGKWFKRWDDGTKSFTSNIKDEYPDD</sequence>
<organism evidence="2 3">
    <name type="scientific">Extremus antarcticus</name>
    <dbReference type="NCBI Taxonomy" id="702011"/>
    <lineage>
        <taxon>Eukaryota</taxon>
        <taxon>Fungi</taxon>
        <taxon>Dikarya</taxon>
        <taxon>Ascomycota</taxon>
        <taxon>Pezizomycotina</taxon>
        <taxon>Dothideomycetes</taxon>
        <taxon>Dothideomycetidae</taxon>
        <taxon>Mycosphaerellales</taxon>
        <taxon>Extremaceae</taxon>
        <taxon>Extremus</taxon>
    </lineage>
</organism>
<dbReference type="Pfam" id="PF13369">
    <property type="entry name" value="Transglut_core2"/>
    <property type="match status" value="1"/>
</dbReference>
<dbReference type="Proteomes" id="UP001271007">
    <property type="component" value="Unassembled WGS sequence"/>
</dbReference>
<dbReference type="PROSITE" id="PS50181">
    <property type="entry name" value="FBOX"/>
    <property type="match status" value="1"/>
</dbReference>
<dbReference type="Gene3D" id="1.20.1280.50">
    <property type="match status" value="1"/>
</dbReference>
<evidence type="ECO:0000313" key="3">
    <source>
        <dbReference type="Proteomes" id="UP001271007"/>
    </source>
</evidence>
<dbReference type="InterPro" id="IPR032698">
    <property type="entry name" value="SirB1_N"/>
</dbReference>
<dbReference type="SUPFAM" id="SSF141255">
    <property type="entry name" value="YccV-like"/>
    <property type="match status" value="1"/>
</dbReference>
<dbReference type="SUPFAM" id="SSF81383">
    <property type="entry name" value="F-box domain"/>
    <property type="match status" value="1"/>
</dbReference>
<evidence type="ECO:0000259" key="1">
    <source>
        <dbReference type="PROSITE" id="PS50181"/>
    </source>
</evidence>
<dbReference type="EMBL" id="JAWDJX010000010">
    <property type="protein sequence ID" value="KAK3054864.1"/>
    <property type="molecule type" value="Genomic_DNA"/>
</dbReference>
<protein>
    <recommendedName>
        <fullName evidence="1">F-box domain-containing protein</fullName>
    </recommendedName>
</protein>
<dbReference type="NCBIfam" id="TIGR02097">
    <property type="entry name" value="yccV"/>
    <property type="match status" value="1"/>
</dbReference>
<accession>A0AAJ0DRJ2</accession>
<dbReference type="SMART" id="SM00992">
    <property type="entry name" value="YccV-like"/>
    <property type="match status" value="1"/>
</dbReference>
<dbReference type="Pfam" id="PF08755">
    <property type="entry name" value="YccV-like"/>
    <property type="match status" value="1"/>
</dbReference>
<feature type="domain" description="F-box" evidence="1">
    <location>
        <begin position="3"/>
        <end position="49"/>
    </location>
</feature>
<dbReference type="GO" id="GO:0003677">
    <property type="term" value="F:DNA binding"/>
    <property type="evidence" value="ECO:0007669"/>
    <property type="project" value="InterPro"/>
</dbReference>
<dbReference type="InterPro" id="IPR036047">
    <property type="entry name" value="F-box-like_dom_sf"/>
</dbReference>
<dbReference type="Gene3D" id="2.30.30.390">
    <property type="entry name" value="Hemimethylated DNA-binding domain"/>
    <property type="match status" value="1"/>
</dbReference>